<dbReference type="AlphaFoldDB" id="A0A392VX83"/>
<comment type="caution">
    <text evidence="2">The sequence shown here is derived from an EMBL/GenBank/DDBJ whole genome shotgun (WGS) entry which is preliminary data.</text>
</comment>
<feature type="region of interest" description="Disordered" evidence="1">
    <location>
        <begin position="1"/>
        <end position="55"/>
    </location>
</feature>
<feature type="non-terminal residue" evidence="2">
    <location>
        <position position="55"/>
    </location>
</feature>
<evidence type="ECO:0000256" key="1">
    <source>
        <dbReference type="SAM" id="MobiDB-lite"/>
    </source>
</evidence>
<organism evidence="2 3">
    <name type="scientific">Trifolium medium</name>
    <dbReference type="NCBI Taxonomy" id="97028"/>
    <lineage>
        <taxon>Eukaryota</taxon>
        <taxon>Viridiplantae</taxon>
        <taxon>Streptophyta</taxon>
        <taxon>Embryophyta</taxon>
        <taxon>Tracheophyta</taxon>
        <taxon>Spermatophyta</taxon>
        <taxon>Magnoliopsida</taxon>
        <taxon>eudicotyledons</taxon>
        <taxon>Gunneridae</taxon>
        <taxon>Pentapetalae</taxon>
        <taxon>rosids</taxon>
        <taxon>fabids</taxon>
        <taxon>Fabales</taxon>
        <taxon>Fabaceae</taxon>
        <taxon>Papilionoideae</taxon>
        <taxon>50 kb inversion clade</taxon>
        <taxon>NPAAA clade</taxon>
        <taxon>Hologalegina</taxon>
        <taxon>IRL clade</taxon>
        <taxon>Trifolieae</taxon>
        <taxon>Trifolium</taxon>
    </lineage>
</organism>
<protein>
    <submittedName>
        <fullName evidence="2">Uncharacterized protein</fullName>
    </submittedName>
</protein>
<keyword evidence="3" id="KW-1185">Reference proteome</keyword>
<dbReference type="EMBL" id="LXQA011311213">
    <property type="protein sequence ID" value="MCI92816.1"/>
    <property type="molecule type" value="Genomic_DNA"/>
</dbReference>
<evidence type="ECO:0000313" key="3">
    <source>
        <dbReference type="Proteomes" id="UP000265520"/>
    </source>
</evidence>
<dbReference type="Proteomes" id="UP000265520">
    <property type="component" value="Unassembled WGS sequence"/>
</dbReference>
<reference evidence="2 3" key="1">
    <citation type="journal article" date="2018" name="Front. Plant Sci.">
        <title>Red Clover (Trifolium pratense) and Zigzag Clover (T. medium) - A Picture of Genomic Similarities and Differences.</title>
        <authorList>
            <person name="Dluhosova J."/>
            <person name="Istvanek J."/>
            <person name="Nedelnik J."/>
            <person name="Repkova J."/>
        </authorList>
    </citation>
    <scope>NUCLEOTIDE SEQUENCE [LARGE SCALE GENOMIC DNA]</scope>
    <source>
        <strain evidence="3">cv. 10/8</strain>
        <tissue evidence="2">Leaf</tissue>
    </source>
</reference>
<proteinExistence type="predicted"/>
<accession>A0A392VX83</accession>
<evidence type="ECO:0000313" key="2">
    <source>
        <dbReference type="EMBL" id="MCI92816.1"/>
    </source>
</evidence>
<name>A0A392VX83_9FABA</name>
<sequence length="55" mass="5969">MAENSLASEYGPTHQHDGQFALVTEDEQESMDHEPYVSEAPPVISTIPPGAPMET</sequence>